<keyword evidence="11" id="KW-1267">Proteomics identification</keyword>
<organism evidence="8 9">
    <name type="scientific">Rattus norvegicus</name>
    <name type="common">Rat</name>
    <dbReference type="NCBI Taxonomy" id="10116"/>
    <lineage>
        <taxon>Eukaryota</taxon>
        <taxon>Metazoa</taxon>
        <taxon>Chordata</taxon>
        <taxon>Craniata</taxon>
        <taxon>Vertebrata</taxon>
        <taxon>Euteleostomi</taxon>
        <taxon>Mammalia</taxon>
        <taxon>Eutheria</taxon>
        <taxon>Euarchontoglires</taxon>
        <taxon>Glires</taxon>
        <taxon>Rodentia</taxon>
        <taxon>Myomorpha</taxon>
        <taxon>Muroidea</taxon>
        <taxon>Muridae</taxon>
        <taxon>Murinae</taxon>
        <taxon>Rattus</taxon>
    </lineage>
</organism>
<name>A0A8I6GAX8_RAT</name>
<dbReference type="InterPro" id="IPR037278">
    <property type="entry name" value="ARFGAP/RecO"/>
</dbReference>
<dbReference type="InterPro" id="IPR001164">
    <property type="entry name" value="ArfGAP_dom"/>
</dbReference>
<dbReference type="PANTHER" id="PTHR46134">
    <property type="entry name" value="DRONGO, ISOFORM F"/>
    <property type="match status" value="1"/>
</dbReference>
<evidence type="ECO:0000256" key="3">
    <source>
        <dbReference type="ARBA" id="ARBA00022771"/>
    </source>
</evidence>
<dbReference type="SMART" id="SM00105">
    <property type="entry name" value="ArfGap"/>
    <property type="match status" value="1"/>
</dbReference>
<dbReference type="AlphaFoldDB" id="A0A8I6GAX8"/>
<feature type="compositionally biased region" description="Polar residues" evidence="6">
    <location>
        <begin position="158"/>
        <end position="168"/>
    </location>
</feature>
<evidence type="ECO:0000256" key="1">
    <source>
        <dbReference type="ARBA" id="ARBA00022723"/>
    </source>
</evidence>
<keyword evidence="1" id="KW-0479">Metal-binding</keyword>
<dbReference type="GO" id="GO:0005096">
    <property type="term" value="F:GTPase activator activity"/>
    <property type="evidence" value="ECO:0007669"/>
    <property type="project" value="InterPro"/>
</dbReference>
<feature type="region of interest" description="Disordered" evidence="6">
    <location>
        <begin position="155"/>
        <end position="223"/>
    </location>
</feature>
<sequence length="486" mass="49790">MVMAAKKGPGPGGGVAGSKAEAEAASEVWCRRVRELGGCSQAGNRHCFECAQRGVTYVDITVGSFVCTTCSGLLCMWIPHHTHCIPAQGSLTAIYTPDIVPLLSLQVCRKIWLGLFDARTSLVPDSRDPQKVKEFLQEKYEKKRWYVPPEQVKGASYSKGSVSATPVQGSVPEGKPIRTLLGDPVPSLSDAASTSSQSVSQSQARTAQARSSQPPSHSSTKKASTDLLADIGGDPFAAPQVAPAFASFPGFGGQNPSHGGFANFDAFSSSPSSSAFGSLPPSVQTPFQAQPTPPSLLVLSYPGSSQMSAFGVAPLAAASQPNSLADVGGLLEPRMAAGGLPGSVFGMPSQVPALQSAVPGVGGSTGLPFGAFTNPFTTPAQPQLPSTNPFQPNGIASGPGYGMGSVQPGLLQPAPPSGAFASTFPAPVFPTQAGLVEQQNGSSFGDLGTSKLGQRPLSQPAGISTNPFMTGSSAFASKPPTTNPFL</sequence>
<evidence type="ECO:0000256" key="2">
    <source>
        <dbReference type="ARBA" id="ARBA00022737"/>
    </source>
</evidence>
<feature type="compositionally biased region" description="Low complexity" evidence="6">
    <location>
        <begin position="187"/>
        <end position="213"/>
    </location>
</feature>
<dbReference type="GO" id="GO:0008270">
    <property type="term" value="F:zinc ion binding"/>
    <property type="evidence" value="ECO:0007669"/>
    <property type="project" value="UniProtKB-KW"/>
</dbReference>
<evidence type="ECO:0000313" key="10">
    <source>
        <dbReference type="RGD" id="1306590"/>
    </source>
</evidence>
<evidence type="ECO:0000313" key="9">
    <source>
        <dbReference type="Proteomes" id="UP000002494"/>
    </source>
</evidence>
<feature type="domain" description="Arf-GAP" evidence="7">
    <location>
        <begin position="27"/>
        <end position="154"/>
    </location>
</feature>
<evidence type="ECO:0000256" key="5">
    <source>
        <dbReference type="PROSITE-ProRule" id="PRU00288"/>
    </source>
</evidence>
<dbReference type="GeneTree" id="ENSGT00940000161071"/>
<keyword evidence="2" id="KW-0677">Repeat</keyword>
<keyword evidence="9" id="KW-1185">Reference proteome</keyword>
<dbReference type="Gene3D" id="1.10.220.150">
    <property type="entry name" value="Arf GTPase activating protein"/>
    <property type="match status" value="1"/>
</dbReference>
<dbReference type="RGD" id="1306590">
    <property type="gene designation" value="Agfg2"/>
</dbReference>
<dbReference type="PROSITE" id="PS50115">
    <property type="entry name" value="ARFGAP"/>
    <property type="match status" value="1"/>
</dbReference>
<proteinExistence type="evidence at protein level"/>
<dbReference type="SUPFAM" id="SSF57863">
    <property type="entry name" value="ArfGap/RecO-like zinc finger"/>
    <property type="match status" value="1"/>
</dbReference>
<dbReference type="PANTHER" id="PTHR46134:SF4">
    <property type="entry name" value="ARF-GAP DOMAIN AND FG REPEAT-CONTAINING PROTEIN 2"/>
    <property type="match status" value="1"/>
</dbReference>
<dbReference type="OrthoDB" id="6036at2759"/>
<gene>
    <name evidence="8 10" type="primary">Agfg2</name>
</gene>
<reference evidence="8" key="3">
    <citation type="submission" date="2025-09" db="UniProtKB">
        <authorList>
            <consortium name="Ensembl"/>
        </authorList>
    </citation>
    <scope>IDENTIFICATION</scope>
    <source>
        <strain evidence="8">Brown Norway</strain>
    </source>
</reference>
<reference evidence="8" key="1">
    <citation type="submission" date="2024-01" db="EMBL/GenBank/DDBJ databases">
        <title>GRCr8: a new rat reference genome assembly contstructed from accurate long reads and long range scaffolding.</title>
        <authorList>
            <person name="Doris P.A."/>
            <person name="Kalbfleisch T."/>
            <person name="Li K."/>
            <person name="Howe K."/>
            <person name="Wood J."/>
        </authorList>
    </citation>
    <scope>NUCLEOTIDE SEQUENCE [LARGE SCALE GENOMIC DNA]</scope>
    <source>
        <strain evidence="8">Brown Norway</strain>
    </source>
</reference>
<evidence type="ECO:0000256" key="6">
    <source>
        <dbReference type="SAM" id="MobiDB-lite"/>
    </source>
</evidence>
<dbReference type="Pfam" id="PF01412">
    <property type="entry name" value="ArfGap"/>
    <property type="match status" value="1"/>
</dbReference>
<protein>
    <submittedName>
        <fullName evidence="8">ArfGAP with FG repeats 2</fullName>
    </submittedName>
</protein>
<dbReference type="Proteomes" id="UP000002494">
    <property type="component" value="Chromosome 12"/>
</dbReference>
<keyword evidence="3 5" id="KW-0863">Zinc-finger</keyword>
<dbReference type="AGR" id="RGD:1306590"/>
<dbReference type="InterPro" id="IPR052248">
    <property type="entry name" value="Arf-GAP_FG-repeat_protein"/>
</dbReference>
<reference evidence="8" key="2">
    <citation type="submission" date="2025-08" db="UniProtKB">
        <authorList>
            <consortium name="Ensembl"/>
        </authorList>
    </citation>
    <scope>IDENTIFICATION</scope>
    <source>
        <strain evidence="8">Brown Norway</strain>
    </source>
</reference>
<keyword evidence="4" id="KW-0862">Zinc</keyword>
<accession>A0A8I6GAX8</accession>
<evidence type="ECO:0000313" key="8">
    <source>
        <dbReference type="Ensembl" id="ENSRNOP00000084726.1"/>
    </source>
</evidence>
<evidence type="ECO:0007829" key="11">
    <source>
        <dbReference type="PeptideAtlas" id="A0A8I6GAX8"/>
    </source>
</evidence>
<evidence type="ECO:0000256" key="4">
    <source>
        <dbReference type="ARBA" id="ARBA00022833"/>
    </source>
</evidence>
<dbReference type="Ensembl" id="ENSRNOT00000100923.2">
    <property type="protein sequence ID" value="ENSRNOP00000084726.1"/>
    <property type="gene ID" value="ENSRNOG00000001404.9"/>
</dbReference>
<dbReference type="InterPro" id="IPR038508">
    <property type="entry name" value="ArfGAP_dom_sf"/>
</dbReference>
<evidence type="ECO:0000259" key="7">
    <source>
        <dbReference type="PROSITE" id="PS50115"/>
    </source>
</evidence>